<evidence type="ECO:0000256" key="2">
    <source>
        <dbReference type="ARBA" id="ARBA00008616"/>
    </source>
</evidence>
<dbReference type="Gene3D" id="3.80.30.20">
    <property type="entry name" value="tm_1862 like domain"/>
    <property type="match status" value="1"/>
</dbReference>
<dbReference type="CDD" id="cd01335">
    <property type="entry name" value="Radical_SAM"/>
    <property type="match status" value="1"/>
</dbReference>
<keyword evidence="7 11" id="KW-0479">Metal-binding</keyword>
<dbReference type="PANTHER" id="PTHR11918:SF45">
    <property type="entry name" value="THREONYLCARBAMOYLADENOSINE TRNA METHYLTHIOTRANSFERASE"/>
    <property type="match status" value="1"/>
</dbReference>
<evidence type="ECO:0000256" key="8">
    <source>
        <dbReference type="ARBA" id="ARBA00023004"/>
    </source>
</evidence>
<dbReference type="InterPro" id="IPR058240">
    <property type="entry name" value="rSAM_sf"/>
</dbReference>
<proteinExistence type="inferred from homology"/>
<keyword evidence="6 11" id="KW-0819">tRNA processing</keyword>
<dbReference type="PROSITE" id="PS01278">
    <property type="entry name" value="MTTASE_RADICAL"/>
    <property type="match status" value="1"/>
</dbReference>
<reference evidence="14" key="1">
    <citation type="journal article" date="2014" name="Genome Biol. Evol.">
        <title>Pangenome evidence for extensive interdomain horizontal transfer affecting lineage core and shell genes in uncultured planktonic thaumarchaeota and euryarchaeota.</title>
        <authorList>
            <person name="Deschamps P."/>
            <person name="Zivanovic Y."/>
            <person name="Moreira D."/>
            <person name="Rodriguez-Valera F."/>
            <person name="Lopez-Garcia P."/>
        </authorList>
    </citation>
    <scope>NUCLEOTIDE SEQUENCE</scope>
</reference>
<evidence type="ECO:0000256" key="3">
    <source>
        <dbReference type="ARBA" id="ARBA00022485"/>
    </source>
</evidence>
<dbReference type="InterPro" id="IPR038135">
    <property type="entry name" value="Methylthiotransferase_N_sf"/>
</dbReference>
<sequence length="422" mass="47072">MAKIWVEAYGCSASFADSEMISGLISNGGHTLAENESESDLNLIVTCSVKDATATRMVHRIKESQSKPLVVAGCLPKAERQTVEKFAQNASLMGPNSIGKTLQVIENTLNGSKIVALEDTDISKVGLPKVRLNPAVGIVEISSGCMSECTFCQTKLSKGDLKSYRIGDIVRQVKRELTDGCKEIWLSSTDNGCYGLDIGTDLPSLISQVSQIPEKFRIRVGMMNPMFMPRIRNNLLKSFENDKVFRFLHVPVQSGSNNVLNHMKRGHTVETFRNVVRKFRAKFDSFTISTDIIVGYPTETQEDFEKTIELLNETRPDIVNLSRYSQRPGTEAAEMAQLDVLEVKKRSKQISELVNSISLKNNKKWIGWKGEVLFDENLDGQIKGRNFAYKPIFIKEVFEIGQTHMVQIVDATNHSLIGEIAS</sequence>
<evidence type="ECO:0000256" key="5">
    <source>
        <dbReference type="ARBA" id="ARBA00022691"/>
    </source>
</evidence>
<dbReference type="PANTHER" id="PTHR11918">
    <property type="entry name" value="RADICAL SAM PROTEINS"/>
    <property type="match status" value="1"/>
</dbReference>
<dbReference type="GO" id="GO:0051539">
    <property type="term" value="F:4 iron, 4 sulfur cluster binding"/>
    <property type="evidence" value="ECO:0007669"/>
    <property type="project" value="UniProtKB-UniRule"/>
</dbReference>
<dbReference type="NCBIfam" id="TIGR01578">
    <property type="entry name" value="MiaB-like-B"/>
    <property type="match status" value="1"/>
</dbReference>
<evidence type="ECO:0000313" key="14">
    <source>
        <dbReference type="EMBL" id="AIF12592.1"/>
    </source>
</evidence>
<evidence type="ECO:0000256" key="9">
    <source>
        <dbReference type="ARBA" id="ARBA00023014"/>
    </source>
</evidence>
<dbReference type="SMART" id="SM00729">
    <property type="entry name" value="Elp3"/>
    <property type="match status" value="1"/>
</dbReference>
<dbReference type="GO" id="GO:0035598">
    <property type="term" value="F:tRNA (N(6)-L-threonylcarbamoyladenosine(37)-C(2))-methylthiotransferase activity"/>
    <property type="evidence" value="ECO:0007669"/>
    <property type="project" value="UniProtKB-UniRule"/>
</dbReference>
<keyword evidence="4 11" id="KW-0808">Transferase</keyword>
<comment type="similarity">
    <text evidence="2 11">Belongs to the methylthiotransferase family. CDKAL1 subfamily.</text>
</comment>
<name>A0A075HDW1_9ARCH</name>
<evidence type="ECO:0000256" key="11">
    <source>
        <dbReference type="RuleBase" id="RU368081"/>
    </source>
</evidence>
<dbReference type="AlphaFoldDB" id="A0A075HDW1"/>
<evidence type="ECO:0000259" key="12">
    <source>
        <dbReference type="PROSITE" id="PS51449"/>
    </source>
</evidence>
<organism evidence="14">
    <name type="scientific">uncultured marine thaumarchaeote KM3_56_D04</name>
    <dbReference type="NCBI Taxonomy" id="1456203"/>
    <lineage>
        <taxon>Archaea</taxon>
        <taxon>Nitrososphaerota</taxon>
        <taxon>environmental samples</taxon>
    </lineage>
</organism>
<dbReference type="EC" id="2.8.4.5" evidence="11"/>
<dbReference type="NCBIfam" id="TIGR00089">
    <property type="entry name" value="MiaB/RimO family radical SAM methylthiotransferase"/>
    <property type="match status" value="1"/>
</dbReference>
<comment type="cofactor">
    <cofactor evidence="11">
        <name>[4Fe-4S] cluster</name>
        <dbReference type="ChEBI" id="CHEBI:49883"/>
    </cofactor>
    <text evidence="11">Binds 1 or 2 [4Fe-4S] cluster. One cluster is coordinated with 3 cysteines and an exchangeable S-adenosyl-L-methionine.</text>
</comment>
<keyword evidence="5 11" id="KW-0949">S-adenosyl-L-methionine</keyword>
<dbReference type="InterPro" id="IPR020612">
    <property type="entry name" value="Methylthiotransferase_CS"/>
</dbReference>
<feature type="domain" description="Radical SAM core" evidence="13">
    <location>
        <begin position="131"/>
        <end position="363"/>
    </location>
</feature>
<protein>
    <recommendedName>
        <fullName evidence="11">tRNA-t(6)A37 methylthiotransferase</fullName>
        <ecNumber evidence="11">2.8.4.5</ecNumber>
    </recommendedName>
</protein>
<dbReference type="Pfam" id="PF00919">
    <property type="entry name" value="UPF0004"/>
    <property type="match status" value="1"/>
</dbReference>
<dbReference type="Pfam" id="PF04055">
    <property type="entry name" value="Radical_SAM"/>
    <property type="match status" value="1"/>
</dbReference>
<keyword evidence="3 11" id="KW-0004">4Fe-4S</keyword>
<dbReference type="EMBL" id="KF900949">
    <property type="protein sequence ID" value="AIF12592.1"/>
    <property type="molecule type" value="Genomic_DNA"/>
</dbReference>
<evidence type="ECO:0000256" key="6">
    <source>
        <dbReference type="ARBA" id="ARBA00022694"/>
    </source>
</evidence>
<feature type="domain" description="MTTase N-terminal" evidence="12">
    <location>
        <begin position="2"/>
        <end position="110"/>
    </location>
</feature>
<dbReference type="InterPro" id="IPR023404">
    <property type="entry name" value="rSAM_horseshoe"/>
</dbReference>
<evidence type="ECO:0000256" key="4">
    <source>
        <dbReference type="ARBA" id="ARBA00022679"/>
    </source>
</evidence>
<dbReference type="InterPro" id="IPR013848">
    <property type="entry name" value="Methylthiotransferase_N"/>
</dbReference>
<dbReference type="InterPro" id="IPR006638">
    <property type="entry name" value="Elp3/MiaA/NifB-like_rSAM"/>
</dbReference>
<dbReference type="SFLD" id="SFLDS00029">
    <property type="entry name" value="Radical_SAM"/>
    <property type="match status" value="1"/>
</dbReference>
<dbReference type="FunFam" id="3.80.30.20:FF:000002">
    <property type="entry name" value="threonylcarbamoyladenosine tRNA methylthiotransferase isoform X2"/>
    <property type="match status" value="1"/>
</dbReference>
<keyword evidence="9 11" id="KW-0411">Iron-sulfur</keyword>
<dbReference type="GO" id="GO:0046872">
    <property type="term" value="F:metal ion binding"/>
    <property type="evidence" value="ECO:0007669"/>
    <property type="project" value="UniProtKB-UniRule"/>
</dbReference>
<comment type="function">
    <text evidence="1 11">Catalyzes the methylthiolation of N6-threonylcarbamoyladenosine (t(6)A), leading to the formation of 2-methylthio-N6-threonylcarbamoyladenosine (ms(2)t(6)A) at position 37 in tRNAs that read codons beginning with adenine.</text>
</comment>
<dbReference type="SUPFAM" id="SSF102114">
    <property type="entry name" value="Radical SAM enzymes"/>
    <property type="match status" value="1"/>
</dbReference>
<comment type="catalytic activity">
    <reaction evidence="10 11">
        <text>N(6)-L-threonylcarbamoyladenosine(37) in tRNA + (sulfur carrier)-SH + AH2 + 2 S-adenosyl-L-methionine = 2-methylsulfanyl-N(6)-L-threonylcarbamoyladenosine(37) in tRNA + (sulfur carrier)-H + 5'-deoxyadenosine + L-methionine + A + S-adenosyl-L-homocysteine + 2 H(+)</text>
        <dbReference type="Rhea" id="RHEA:37075"/>
        <dbReference type="Rhea" id="RHEA-COMP:10163"/>
        <dbReference type="Rhea" id="RHEA-COMP:11092"/>
        <dbReference type="Rhea" id="RHEA-COMP:14737"/>
        <dbReference type="Rhea" id="RHEA-COMP:14739"/>
        <dbReference type="ChEBI" id="CHEBI:13193"/>
        <dbReference type="ChEBI" id="CHEBI:15378"/>
        <dbReference type="ChEBI" id="CHEBI:17319"/>
        <dbReference type="ChEBI" id="CHEBI:17499"/>
        <dbReference type="ChEBI" id="CHEBI:29917"/>
        <dbReference type="ChEBI" id="CHEBI:57844"/>
        <dbReference type="ChEBI" id="CHEBI:57856"/>
        <dbReference type="ChEBI" id="CHEBI:59789"/>
        <dbReference type="ChEBI" id="CHEBI:64428"/>
        <dbReference type="ChEBI" id="CHEBI:74418"/>
        <dbReference type="ChEBI" id="CHEBI:74420"/>
        <dbReference type="EC" id="2.8.4.5"/>
    </reaction>
</comment>
<evidence type="ECO:0000256" key="10">
    <source>
        <dbReference type="ARBA" id="ARBA00051661"/>
    </source>
</evidence>
<dbReference type="InterPro" id="IPR005839">
    <property type="entry name" value="Methylthiotransferase"/>
</dbReference>
<evidence type="ECO:0000256" key="7">
    <source>
        <dbReference type="ARBA" id="ARBA00022723"/>
    </source>
</evidence>
<dbReference type="PROSITE" id="PS51449">
    <property type="entry name" value="MTTASE_N"/>
    <property type="match status" value="1"/>
</dbReference>
<keyword evidence="8 11" id="KW-0408">Iron</keyword>
<dbReference type="PROSITE" id="PS51918">
    <property type="entry name" value="RADICAL_SAM"/>
    <property type="match status" value="1"/>
</dbReference>
<evidence type="ECO:0000259" key="13">
    <source>
        <dbReference type="PROSITE" id="PS51918"/>
    </source>
</evidence>
<evidence type="ECO:0000256" key="1">
    <source>
        <dbReference type="ARBA" id="ARBA00002399"/>
    </source>
</evidence>
<dbReference type="InterPro" id="IPR006466">
    <property type="entry name" value="MiaB-like_arc_euk"/>
</dbReference>
<dbReference type="InterPro" id="IPR007197">
    <property type="entry name" value="rSAM"/>
</dbReference>
<accession>A0A075HDW1</accession>
<dbReference type="Gene3D" id="3.40.50.12160">
    <property type="entry name" value="Methylthiotransferase, N-terminal domain"/>
    <property type="match status" value="1"/>
</dbReference>
<dbReference type="SFLD" id="SFLDG01082">
    <property type="entry name" value="B12-binding_domain_containing"/>
    <property type="match status" value="1"/>
</dbReference>